<dbReference type="SUPFAM" id="SSF53474">
    <property type="entry name" value="alpha/beta-Hydrolases"/>
    <property type="match status" value="1"/>
</dbReference>
<dbReference type="AlphaFoldDB" id="A0A540NJS5"/>
<evidence type="ECO:0000313" key="3">
    <source>
        <dbReference type="EMBL" id="TQE11288.1"/>
    </source>
</evidence>
<evidence type="ECO:0000259" key="2">
    <source>
        <dbReference type="Pfam" id="PF07859"/>
    </source>
</evidence>
<dbReference type="InterPro" id="IPR013094">
    <property type="entry name" value="AB_hydrolase_3"/>
</dbReference>
<feature type="domain" description="Alpha/beta hydrolase fold-3" evidence="2">
    <location>
        <begin position="76"/>
        <end position="280"/>
    </location>
</feature>
<accession>A0A540NJS5</accession>
<dbReference type="GO" id="GO:0016787">
    <property type="term" value="F:hydrolase activity"/>
    <property type="evidence" value="ECO:0007669"/>
    <property type="project" value="InterPro"/>
</dbReference>
<proteinExistence type="inferred from homology"/>
<name>A0A540NJS5_MALBA</name>
<dbReference type="EMBL" id="VIEB01000031">
    <property type="protein sequence ID" value="TQE11288.1"/>
    <property type="molecule type" value="Genomic_DNA"/>
</dbReference>
<gene>
    <name evidence="3" type="ORF">C1H46_003022</name>
</gene>
<dbReference type="InterPro" id="IPR050466">
    <property type="entry name" value="Carboxylest/Gibb_receptor"/>
</dbReference>
<dbReference type="STRING" id="106549.A0A540NJS5"/>
<dbReference type="InterPro" id="IPR029058">
    <property type="entry name" value="AB_hydrolase_fold"/>
</dbReference>
<evidence type="ECO:0000313" key="4">
    <source>
        <dbReference type="Proteomes" id="UP000315295"/>
    </source>
</evidence>
<dbReference type="Proteomes" id="UP000315295">
    <property type="component" value="Unassembled WGS sequence"/>
</dbReference>
<comment type="similarity">
    <text evidence="1">Belongs to the 'GDXG' lipolytic enzyme family.</text>
</comment>
<dbReference type="PANTHER" id="PTHR23024:SF429">
    <property type="entry name" value="ALPHA_BETA HYDROLASE FOLD PROTEIN"/>
    <property type="match status" value="1"/>
</dbReference>
<dbReference type="Gene3D" id="3.40.50.1820">
    <property type="entry name" value="alpha/beta hydrolase"/>
    <property type="match status" value="1"/>
</dbReference>
<comment type="caution">
    <text evidence="3">The sequence shown here is derived from an EMBL/GenBank/DDBJ whole genome shotgun (WGS) entry which is preliminary data.</text>
</comment>
<dbReference type="Pfam" id="PF07859">
    <property type="entry name" value="Abhydrolase_3"/>
    <property type="match status" value="1"/>
</dbReference>
<organism evidence="3 4">
    <name type="scientific">Malus baccata</name>
    <name type="common">Siberian crab apple</name>
    <name type="synonym">Pyrus baccata</name>
    <dbReference type="NCBI Taxonomy" id="106549"/>
    <lineage>
        <taxon>Eukaryota</taxon>
        <taxon>Viridiplantae</taxon>
        <taxon>Streptophyta</taxon>
        <taxon>Embryophyta</taxon>
        <taxon>Tracheophyta</taxon>
        <taxon>Spermatophyta</taxon>
        <taxon>Magnoliopsida</taxon>
        <taxon>eudicotyledons</taxon>
        <taxon>Gunneridae</taxon>
        <taxon>Pentapetalae</taxon>
        <taxon>rosids</taxon>
        <taxon>fabids</taxon>
        <taxon>Rosales</taxon>
        <taxon>Rosaceae</taxon>
        <taxon>Amygdaloideae</taxon>
        <taxon>Maleae</taxon>
        <taxon>Malus</taxon>
    </lineage>
</organism>
<protein>
    <recommendedName>
        <fullName evidence="2">Alpha/beta hydrolase fold-3 domain-containing protein</fullName>
    </recommendedName>
</protein>
<evidence type="ECO:0000256" key="1">
    <source>
        <dbReference type="ARBA" id="ARBA00010515"/>
    </source>
</evidence>
<reference evidence="3 4" key="1">
    <citation type="journal article" date="2019" name="G3 (Bethesda)">
        <title>Sequencing of a Wild Apple (Malus baccata) Genome Unravels the Differences Between Cultivated and Wild Apple Species Regarding Disease Resistance and Cold Tolerance.</title>
        <authorList>
            <person name="Chen X."/>
        </authorList>
    </citation>
    <scope>NUCLEOTIDE SEQUENCE [LARGE SCALE GENOMIC DNA]</scope>
    <source>
        <strain evidence="4">cv. Shandingzi</strain>
        <tissue evidence="3">Leaves</tissue>
    </source>
</reference>
<sequence length="303" mass="33436">MDSKPSSEVSFEFPTAFRIYNDGRTERFKGIETVPPSTDSTTGVQCKDIVLSPQSGLSARVFLPKLPDPTRKLPLLIFIHGGAFVIESPYSPLYHKHVGLLASEANVVALSVHYRRAPEHPLPVAFEDTWDAVQWAAAHSTRNGPEAWLNDHADFDRVFIGGDSAGATLTHHVVRQAGLDGLSGTRIVGMILFHPFFMDDEPDKLLEVIYPTCGGSDDPRVRPGNDPKLGEIGCGRVLVFVAEKDFLRDRGWAYHEALKKSEYGGVVEIVESQGEDHVFHLFNPSCDNAVDLVKKVVSFVNQD</sequence>
<keyword evidence="4" id="KW-1185">Reference proteome</keyword>
<dbReference type="PANTHER" id="PTHR23024">
    <property type="entry name" value="ARYLACETAMIDE DEACETYLASE"/>
    <property type="match status" value="1"/>
</dbReference>